<accession>A0A4Z0R5F1</accession>
<dbReference type="RefSeq" id="WP_135548925.1">
    <property type="nucleotide sequence ID" value="NZ_SPQQ01000006.1"/>
</dbReference>
<protein>
    <submittedName>
        <fullName evidence="2">DUF2815 family protein</fullName>
    </submittedName>
</protein>
<dbReference type="OrthoDB" id="9786575at2"/>
<proteinExistence type="predicted"/>
<evidence type="ECO:0000256" key="1">
    <source>
        <dbReference type="SAM" id="MobiDB-lite"/>
    </source>
</evidence>
<feature type="region of interest" description="Disordered" evidence="1">
    <location>
        <begin position="180"/>
        <end position="266"/>
    </location>
</feature>
<dbReference type="Gene3D" id="2.40.50.140">
    <property type="entry name" value="Nucleic acid-binding proteins"/>
    <property type="match status" value="1"/>
</dbReference>
<dbReference type="InterPro" id="IPR022595">
    <property type="entry name" value="Enc34_ssDNA-bd"/>
</dbReference>
<reference evidence="2 3" key="1">
    <citation type="submission" date="2019-03" db="EMBL/GenBank/DDBJ databases">
        <title>Draft Genome Sequence of Desulfosporosinus fructosivorans Strain 63.6F, Isolated from Marine Sediment in the Baltic Sea.</title>
        <authorList>
            <person name="Hausmann B."/>
            <person name="Vandieken V."/>
            <person name="Pjevac P."/>
            <person name="Schreck K."/>
            <person name="Herbold C.W."/>
            <person name="Loy A."/>
        </authorList>
    </citation>
    <scope>NUCLEOTIDE SEQUENCE [LARGE SCALE GENOMIC DNA]</scope>
    <source>
        <strain evidence="2 3">63.6F</strain>
    </source>
</reference>
<dbReference type="Pfam" id="PF10991">
    <property type="entry name" value="Enc34_ssDNA-bd"/>
    <property type="match status" value="1"/>
</dbReference>
<dbReference type="Proteomes" id="UP000298460">
    <property type="component" value="Unassembled WGS sequence"/>
</dbReference>
<feature type="compositionally biased region" description="Low complexity" evidence="1">
    <location>
        <begin position="184"/>
        <end position="266"/>
    </location>
</feature>
<dbReference type="AlphaFoldDB" id="A0A4Z0R5F1"/>
<dbReference type="InterPro" id="IPR012340">
    <property type="entry name" value="NA-bd_OB-fold"/>
</dbReference>
<organism evidence="2 3">
    <name type="scientific">Desulfosporosinus fructosivorans</name>
    <dbReference type="NCBI Taxonomy" id="2018669"/>
    <lineage>
        <taxon>Bacteria</taxon>
        <taxon>Bacillati</taxon>
        <taxon>Bacillota</taxon>
        <taxon>Clostridia</taxon>
        <taxon>Eubacteriales</taxon>
        <taxon>Desulfitobacteriaceae</taxon>
        <taxon>Desulfosporosinus</taxon>
    </lineage>
</organism>
<comment type="caution">
    <text evidence="2">The sequence shown here is derived from an EMBL/GenBank/DDBJ whole genome shotgun (WGS) entry which is preliminary data.</text>
</comment>
<keyword evidence="3" id="KW-1185">Reference proteome</keyword>
<evidence type="ECO:0000313" key="2">
    <source>
        <dbReference type="EMBL" id="TGE36866.1"/>
    </source>
</evidence>
<evidence type="ECO:0000313" key="3">
    <source>
        <dbReference type="Proteomes" id="UP000298460"/>
    </source>
</evidence>
<name>A0A4Z0R5F1_9FIRM</name>
<gene>
    <name evidence="2" type="ORF">E4K67_17355</name>
</gene>
<dbReference type="SUPFAM" id="SSF50249">
    <property type="entry name" value="Nucleic acid-binding proteins"/>
    <property type="match status" value="1"/>
</dbReference>
<sequence length="283" mass="31167">MSNQQASPTSLTTGQVRLSYVHLFKAYANQPNQEPKFSVTVLLPKSDFATKQKIDAAINAAIQVGVSAKWNGVRPAQVPNPIYDGDGYRQNGELFAPECRGHWVFTASSKQQQPIVDMNVNPILEQSEVYSGIYARLNINFFPYFNSGKKGIGCGLGPVQKLADGEPLGNQMTAESAFGAGAGYAPPVQQQYQQPAQQPQYAPQPQQLGQTYTQPQQQYSQPVPTIQPQPRYGRQPQQQYGQQPQQQTQPQYGQQPQQQQYAPQVQYDPITGLPLPVGGVMGL</sequence>
<dbReference type="EMBL" id="SPQQ01000006">
    <property type="protein sequence ID" value="TGE36866.1"/>
    <property type="molecule type" value="Genomic_DNA"/>
</dbReference>